<evidence type="ECO:0000256" key="1">
    <source>
        <dbReference type="SAM" id="MobiDB-lite"/>
    </source>
</evidence>
<dbReference type="AlphaFoldDB" id="L8X8V9"/>
<gene>
    <name evidence="2" type="ORF">AG1IA_00405</name>
</gene>
<feature type="region of interest" description="Disordered" evidence="1">
    <location>
        <begin position="331"/>
        <end position="353"/>
    </location>
</feature>
<proteinExistence type="predicted"/>
<evidence type="ECO:0000313" key="2">
    <source>
        <dbReference type="EMBL" id="ELU45527.1"/>
    </source>
</evidence>
<dbReference type="Proteomes" id="UP000011668">
    <property type="component" value="Unassembled WGS sequence"/>
</dbReference>
<keyword evidence="3" id="KW-1185">Reference proteome</keyword>
<dbReference type="EMBL" id="AFRT01000065">
    <property type="protein sequence ID" value="ELU45527.1"/>
    <property type="molecule type" value="Genomic_DNA"/>
</dbReference>
<comment type="caution">
    <text evidence="2">The sequence shown here is derived from an EMBL/GenBank/DDBJ whole genome shotgun (WGS) entry which is preliminary data.</text>
</comment>
<evidence type="ECO:0000313" key="3">
    <source>
        <dbReference type="Proteomes" id="UP000011668"/>
    </source>
</evidence>
<protein>
    <submittedName>
        <fullName evidence="2">Uncharacterized protein</fullName>
    </submittedName>
</protein>
<sequence length="503" mass="56303">MKAIYLTCKCYDSIRNVPVLLKFREGRLERVGGKAGHERQMMLLQPQIRSLPYHVFDTILGLEDSVKVSSDQLAVARVHVDELGMALGEMRKSKKGCGEVIIRWDTGSDSFERQDGCRFSALCRPAEIRFRPTRDQSLISVRDGVVPEEDSSLGNTHLIHRMTVINCCGGEGRPLPNVRLGMCQIEIHGKQAPGAICRSASDLPNRIPSASVPWSPPLFFPAHSRCAHTALRRPYKIEIGVSFAGKPALDAQQLPKKKTIAFSRDHPIAQWRNGLLKWENKKLRSVSAGEDFFYVTQELQTGLVDGVKTVRVDPSLFSQALMYYASKHASSSWAGEPDFDPIEGTSKPEKSGQSLSPVDIMSLGYEDVLNDPSIECGEKIAHSVYCKHRCPIGQTSSSQTRAFQSCVHHRFSTSRNPRLITSTVPGRLFLPWCPKITQGYGRQLAKLLPTQRPHLRITDRPEHADTFSTQLRHEDLIILSVRRGFDGNPNVSDILCPKDRRSR</sequence>
<organism evidence="2 3">
    <name type="scientific">Thanatephorus cucumeris (strain AG1-IA)</name>
    <name type="common">Rice sheath blight fungus</name>
    <name type="synonym">Rhizoctonia solani</name>
    <dbReference type="NCBI Taxonomy" id="983506"/>
    <lineage>
        <taxon>Eukaryota</taxon>
        <taxon>Fungi</taxon>
        <taxon>Dikarya</taxon>
        <taxon>Basidiomycota</taxon>
        <taxon>Agaricomycotina</taxon>
        <taxon>Agaricomycetes</taxon>
        <taxon>Cantharellales</taxon>
        <taxon>Ceratobasidiaceae</taxon>
        <taxon>Rhizoctonia</taxon>
        <taxon>Rhizoctonia solani AG-1</taxon>
    </lineage>
</organism>
<dbReference type="OrthoDB" id="60843at2759"/>
<dbReference type="STRING" id="983506.L8X8V9"/>
<name>L8X8V9_THACA</name>
<accession>L8X8V9</accession>
<reference evidence="2 3" key="1">
    <citation type="journal article" date="2013" name="Nat. Commun.">
        <title>The evolution and pathogenic mechanisms of the rice sheath blight pathogen.</title>
        <authorList>
            <person name="Zheng A."/>
            <person name="Lin R."/>
            <person name="Xu L."/>
            <person name="Qin P."/>
            <person name="Tang C."/>
            <person name="Ai P."/>
            <person name="Zhang D."/>
            <person name="Liu Y."/>
            <person name="Sun Z."/>
            <person name="Feng H."/>
            <person name="Wang Y."/>
            <person name="Chen Y."/>
            <person name="Liang X."/>
            <person name="Fu R."/>
            <person name="Li Q."/>
            <person name="Zhang J."/>
            <person name="Yu X."/>
            <person name="Xie Z."/>
            <person name="Ding L."/>
            <person name="Guan P."/>
            <person name="Tang J."/>
            <person name="Liang Y."/>
            <person name="Wang S."/>
            <person name="Deng Q."/>
            <person name="Li S."/>
            <person name="Zhu J."/>
            <person name="Wang L."/>
            <person name="Liu H."/>
            <person name="Li P."/>
        </authorList>
    </citation>
    <scope>NUCLEOTIDE SEQUENCE [LARGE SCALE GENOMIC DNA]</scope>
    <source>
        <strain evidence="3">AG-1 IA</strain>
    </source>
</reference>
<dbReference type="HOGENOM" id="CLU_542030_0_0_1"/>